<dbReference type="InterPro" id="IPR008213">
    <property type="entry name" value="CpcD-like_dom"/>
</dbReference>
<dbReference type="InterPro" id="IPR038255">
    <property type="entry name" value="PBS_linker_sf"/>
</dbReference>
<dbReference type="EMBL" id="SRRZ01000021">
    <property type="protein sequence ID" value="NQE33839.1"/>
    <property type="molecule type" value="Genomic_DNA"/>
</dbReference>
<dbReference type="Gene3D" id="1.10.3130.20">
    <property type="entry name" value="Phycobilisome linker domain"/>
    <property type="match status" value="1"/>
</dbReference>
<evidence type="ECO:0000256" key="6">
    <source>
        <dbReference type="ARBA" id="ARBA00023136"/>
    </source>
</evidence>
<evidence type="ECO:0000256" key="3">
    <source>
        <dbReference type="ARBA" id="ARBA00022549"/>
    </source>
</evidence>
<evidence type="ECO:0000256" key="5">
    <source>
        <dbReference type="ARBA" id="ARBA00023078"/>
    </source>
</evidence>
<dbReference type="PROSITE" id="PS51445">
    <property type="entry name" value="PBS_LINKER"/>
    <property type="match status" value="1"/>
</dbReference>
<comment type="subcellular location">
    <subcellularLocation>
        <location evidence="1">Cellular thylakoid membrane</location>
        <topology evidence="1">Peripheral membrane protein</topology>
        <orientation evidence="1">Cytoplasmic side</orientation>
    </subcellularLocation>
</comment>
<evidence type="ECO:0000259" key="8">
    <source>
        <dbReference type="PROSITE" id="PS51441"/>
    </source>
</evidence>
<sequence length="255" mass="27886">MSSLTASFVSDPVELRSNATEDDLQVVIRAAYRQVLGNAHLMESQRLTSAESLLRNGDITVRDFVRQVAKSDLYQSLFFNTNSAYRFIELNCKHLLGRAPLEQTEISEHVQICNGQGYEAEIDSYIDSDDYSQNFGENIVPYPRNIRSQNGIKNVGFNRMLSLLGGAATSDSSNQAQLIATVASNLPQKIKLSSVGTSGASSTTGKRFRITAAKSGGAKVRVSNISYEVSYAQMSKQIKNIQKMGGKILSITEVG</sequence>
<keyword evidence="4 7" id="KW-0605">Phycobilisome</keyword>
<organism evidence="10 11">
    <name type="scientific">Microcoleus asticus IPMA8</name>
    <dbReference type="NCBI Taxonomy" id="2563858"/>
    <lineage>
        <taxon>Bacteria</taxon>
        <taxon>Bacillati</taxon>
        <taxon>Cyanobacteriota</taxon>
        <taxon>Cyanophyceae</taxon>
        <taxon>Oscillatoriophycideae</taxon>
        <taxon>Oscillatoriales</taxon>
        <taxon>Microcoleaceae</taxon>
        <taxon>Microcoleus</taxon>
        <taxon>Microcoleus asticus</taxon>
    </lineage>
</organism>
<feature type="domain" description="CpcD-like" evidence="8">
    <location>
        <begin position="205"/>
        <end position="254"/>
    </location>
</feature>
<evidence type="ECO:0000256" key="2">
    <source>
        <dbReference type="ARBA" id="ARBA00022531"/>
    </source>
</evidence>
<dbReference type="PANTHER" id="PTHR34011">
    <property type="entry name" value="PHYCOBILISOME 32.1 KDA LINKER POLYPEPTIDE, PHYCOCYANIN-ASSOCIATED, ROD 2-RELATED"/>
    <property type="match status" value="1"/>
</dbReference>
<evidence type="ECO:0000256" key="7">
    <source>
        <dbReference type="PROSITE-ProRule" id="PRU00775"/>
    </source>
</evidence>
<keyword evidence="3" id="KW-0042">Antenna complex</keyword>
<feature type="domain" description="PBS-linker" evidence="9">
    <location>
        <begin position="1"/>
        <end position="172"/>
    </location>
</feature>
<comment type="caution">
    <text evidence="10">The sequence shown here is derived from an EMBL/GenBank/DDBJ whole genome shotgun (WGS) entry which is preliminary data.</text>
</comment>
<reference evidence="10 11" key="1">
    <citation type="journal article" date="2020" name="Sci. Rep.">
        <title>A novel cyanobacterial geosmin producer, revising GeoA distribution and dispersion patterns in Bacteria.</title>
        <authorList>
            <person name="Churro C."/>
            <person name="Semedo-Aguiar A.P."/>
            <person name="Silva A.D."/>
            <person name="Pereira-Leal J.B."/>
            <person name="Leite R.B."/>
        </authorList>
    </citation>
    <scope>NUCLEOTIDE SEQUENCE [LARGE SCALE GENOMIC DNA]</scope>
    <source>
        <strain evidence="10 11">IPMA8</strain>
    </source>
</reference>
<evidence type="ECO:0000256" key="1">
    <source>
        <dbReference type="ARBA" id="ARBA00004445"/>
    </source>
</evidence>
<dbReference type="PIRSF" id="PIRSF005898">
    <property type="entry name" value="Phycobilisome_CpeC/CpcI"/>
    <property type="match status" value="1"/>
</dbReference>
<keyword evidence="2" id="KW-0602">Photosynthesis</keyword>
<dbReference type="InterPro" id="IPR016470">
    <property type="entry name" value="Phycobilisome"/>
</dbReference>
<dbReference type="Pfam" id="PF01383">
    <property type="entry name" value="CpcD"/>
    <property type="match status" value="1"/>
</dbReference>
<proteinExistence type="inferred from homology"/>
<keyword evidence="5" id="KW-0793">Thylakoid</keyword>
<name>A0ABX2CTW4_9CYAN</name>
<evidence type="ECO:0000313" key="11">
    <source>
        <dbReference type="Proteomes" id="UP000702425"/>
    </source>
</evidence>
<keyword evidence="6" id="KW-0472">Membrane</keyword>
<dbReference type="Pfam" id="PF00427">
    <property type="entry name" value="PBS_linker_poly"/>
    <property type="match status" value="1"/>
</dbReference>
<dbReference type="PROSITE" id="PS51441">
    <property type="entry name" value="CPCD_LIKE"/>
    <property type="match status" value="1"/>
</dbReference>
<dbReference type="Proteomes" id="UP000702425">
    <property type="component" value="Unassembled WGS sequence"/>
</dbReference>
<evidence type="ECO:0000256" key="4">
    <source>
        <dbReference type="ARBA" id="ARBA00022738"/>
    </source>
</evidence>
<evidence type="ECO:0000259" key="9">
    <source>
        <dbReference type="PROSITE" id="PS51445"/>
    </source>
</evidence>
<gene>
    <name evidence="10" type="primary">cpeD_1</name>
    <name evidence="10" type="ORF">E5S67_01560</name>
</gene>
<dbReference type="InterPro" id="IPR001297">
    <property type="entry name" value="PBS_linker_dom"/>
</dbReference>
<protein>
    <submittedName>
        <fullName evidence="10">Phycobilisome 27.9 kDa linker polypeptide, phycoerythrin-associated, rod</fullName>
    </submittedName>
</protein>
<dbReference type="RefSeq" id="WP_172186506.1">
    <property type="nucleotide sequence ID" value="NZ_CAWPPK010000124.1"/>
</dbReference>
<dbReference type="PANTHER" id="PTHR34011:SF6">
    <property type="entry name" value="PHYCOBILIPROTEIN APCE"/>
    <property type="match status" value="1"/>
</dbReference>
<evidence type="ECO:0000313" key="10">
    <source>
        <dbReference type="EMBL" id="NQE33839.1"/>
    </source>
</evidence>
<accession>A0ABX2CTW4</accession>
<keyword evidence="11" id="KW-1185">Reference proteome</keyword>
<dbReference type="SMART" id="SM01094">
    <property type="entry name" value="CpcD"/>
    <property type="match status" value="1"/>
</dbReference>
<comment type="similarity">
    <text evidence="7">Belongs to the phycobilisome linker protein family.</text>
</comment>